<feature type="transmembrane region" description="Helical" evidence="6">
    <location>
        <begin position="41"/>
        <end position="57"/>
    </location>
</feature>
<evidence type="ECO:0000256" key="2">
    <source>
        <dbReference type="ARBA" id="ARBA00022475"/>
    </source>
</evidence>
<dbReference type="OrthoDB" id="9761531at2"/>
<dbReference type="EMBL" id="SCWD01000001">
    <property type="protein sequence ID" value="TDM04394.1"/>
    <property type="molecule type" value="Genomic_DNA"/>
</dbReference>
<evidence type="ECO:0000256" key="3">
    <source>
        <dbReference type="ARBA" id="ARBA00022692"/>
    </source>
</evidence>
<dbReference type="AlphaFoldDB" id="A0A9Q8CK08"/>
<dbReference type="GO" id="GO:0030420">
    <property type="term" value="P:establishment of competence for transformation"/>
    <property type="evidence" value="ECO:0007669"/>
    <property type="project" value="InterPro"/>
</dbReference>
<keyword evidence="4 6" id="KW-1133">Transmembrane helix</keyword>
<feature type="transmembrane region" description="Helical" evidence="6">
    <location>
        <begin position="347"/>
        <end position="369"/>
    </location>
</feature>
<evidence type="ECO:0000256" key="4">
    <source>
        <dbReference type="ARBA" id="ARBA00022989"/>
    </source>
</evidence>
<keyword evidence="5 6" id="KW-0472">Membrane</keyword>
<name>A0A9Q8CK08_9STAP</name>
<evidence type="ECO:0000313" key="8">
    <source>
        <dbReference type="EMBL" id="TDM04394.1"/>
    </source>
</evidence>
<keyword evidence="3 6" id="KW-0812">Transmembrane</keyword>
<dbReference type="Gene3D" id="3.60.15.10">
    <property type="entry name" value="Ribonuclease Z/Hydroxyacylglutathione hydrolase-like"/>
    <property type="match status" value="1"/>
</dbReference>
<evidence type="ECO:0000256" key="1">
    <source>
        <dbReference type="ARBA" id="ARBA00004651"/>
    </source>
</evidence>
<accession>A0A9Q8CK08</accession>
<dbReference type="SUPFAM" id="SSF56281">
    <property type="entry name" value="Metallo-hydrolase/oxidoreductase"/>
    <property type="match status" value="1"/>
</dbReference>
<dbReference type="InterPro" id="IPR004477">
    <property type="entry name" value="ComEC_N"/>
</dbReference>
<comment type="subcellular location">
    <subcellularLocation>
        <location evidence="1">Cell membrane</location>
        <topology evidence="1">Multi-pass membrane protein</topology>
    </subcellularLocation>
</comment>
<dbReference type="Pfam" id="PF13567">
    <property type="entry name" value="DUF4131"/>
    <property type="match status" value="1"/>
</dbReference>
<dbReference type="InterPro" id="IPR004797">
    <property type="entry name" value="Competence_ComEC/Rec2"/>
</dbReference>
<dbReference type="InterPro" id="IPR025405">
    <property type="entry name" value="DUF4131"/>
</dbReference>
<keyword evidence="9" id="KW-1185">Reference proteome</keyword>
<dbReference type="InterPro" id="IPR052159">
    <property type="entry name" value="Competence_DNA_uptake"/>
</dbReference>
<reference evidence="8 9" key="1">
    <citation type="submission" date="2019-01" db="EMBL/GenBank/DDBJ databases">
        <title>Draft genome sequences of the type strains of six Macrococcus species.</title>
        <authorList>
            <person name="Mazhar S."/>
            <person name="Altermann E."/>
            <person name="Hill C."/>
            <person name="Mcauliffe O."/>
        </authorList>
    </citation>
    <scope>NUCLEOTIDE SEQUENCE [LARGE SCALE GENOMIC DNA]</scope>
    <source>
        <strain evidence="8 9">ATCC 51828</strain>
    </source>
</reference>
<dbReference type="InterPro" id="IPR001279">
    <property type="entry name" value="Metallo-B-lactamas"/>
</dbReference>
<keyword evidence="2" id="KW-1003">Cell membrane</keyword>
<dbReference type="InterPro" id="IPR036866">
    <property type="entry name" value="RibonucZ/Hydroxyglut_hydro"/>
</dbReference>
<proteinExistence type="predicted"/>
<dbReference type="Pfam" id="PF03772">
    <property type="entry name" value="Competence"/>
    <property type="match status" value="1"/>
</dbReference>
<evidence type="ECO:0000256" key="6">
    <source>
        <dbReference type="SAM" id="Phobius"/>
    </source>
</evidence>
<organism evidence="8 9">
    <name type="scientific">Macrococcus carouselicus</name>
    <dbReference type="NCBI Taxonomy" id="69969"/>
    <lineage>
        <taxon>Bacteria</taxon>
        <taxon>Bacillati</taxon>
        <taxon>Bacillota</taxon>
        <taxon>Bacilli</taxon>
        <taxon>Bacillales</taxon>
        <taxon>Staphylococcaceae</taxon>
        <taxon>Macrococcus</taxon>
    </lineage>
</organism>
<dbReference type="NCBIfam" id="TIGR00360">
    <property type="entry name" value="ComEC_N-term"/>
    <property type="match status" value="1"/>
</dbReference>
<dbReference type="GO" id="GO:0005886">
    <property type="term" value="C:plasma membrane"/>
    <property type="evidence" value="ECO:0007669"/>
    <property type="project" value="UniProtKB-SubCell"/>
</dbReference>
<comment type="caution">
    <text evidence="8">The sequence shown here is derived from an EMBL/GenBank/DDBJ whole genome shotgun (WGS) entry which is preliminary data.</text>
</comment>
<protein>
    <submittedName>
        <fullName evidence="8">DNA internalization-related competence protein ComEC/Rec2</fullName>
    </submittedName>
</protein>
<feature type="transmembrane region" description="Helical" evidence="6">
    <location>
        <begin position="308"/>
        <end position="335"/>
    </location>
</feature>
<feature type="transmembrane region" description="Helical" evidence="6">
    <location>
        <begin position="256"/>
        <end position="273"/>
    </location>
</feature>
<dbReference type="Pfam" id="PF00753">
    <property type="entry name" value="Lactamase_B"/>
    <property type="match status" value="1"/>
</dbReference>
<feature type="transmembrane region" description="Helical" evidence="6">
    <location>
        <begin position="468"/>
        <end position="486"/>
    </location>
</feature>
<feature type="transmembrane region" description="Helical" evidence="6">
    <location>
        <begin position="6"/>
        <end position="29"/>
    </location>
</feature>
<dbReference type="CDD" id="cd07731">
    <property type="entry name" value="ComA-like_MBL-fold"/>
    <property type="match status" value="1"/>
</dbReference>
<dbReference type="Proteomes" id="UP000295280">
    <property type="component" value="Unassembled WGS sequence"/>
</dbReference>
<feature type="transmembrane region" description="Helical" evidence="6">
    <location>
        <begin position="381"/>
        <end position="403"/>
    </location>
</feature>
<feature type="domain" description="Metallo-beta-lactamase" evidence="7">
    <location>
        <begin position="500"/>
        <end position="707"/>
    </location>
</feature>
<dbReference type="NCBIfam" id="TIGR00361">
    <property type="entry name" value="ComEC_Rec2"/>
    <property type="match status" value="1"/>
</dbReference>
<dbReference type="RefSeq" id="WP_133417255.1">
    <property type="nucleotide sequence ID" value="NZ_SCWD01000001.1"/>
</dbReference>
<dbReference type="SMART" id="SM00849">
    <property type="entry name" value="Lactamase_B"/>
    <property type="match status" value="1"/>
</dbReference>
<sequence length="750" mass="84535">MWFNIAVAALTGILFWQSPFSACILLIVITFHCVRKRKTGFLPLLILTGVFFLIYSYEAPAEPFDWTDAARGAVSGQLLFTDDLSVDGDLMNGTLTVYGQPVHFSYYLKSEEEQKRLLSDMPYYQSCTGRLELKQPLPNTNGLKFDYAAYLKRQGIHYMAEIKAIDFTACRSGNINLLEELKLYRVQLADRMMDTERFNIRYVVALTLGDTRYLTSSELEQLKALGIYHLYAISGSHVALISVQLFFLLKRLYVPVHWCTGVMLLLIPLYTVLTGLSPSVVRSSLFILIYMVMKKYGFTLLDSLSLSFLLFLLVDVSVLSDIGFQLSYFISFTLVVTSDLLQDKRPLTLLIITSLISQLASLPVLIMNFNSFQVIGFLTNLVFIPFFTFLMFPLCTIILLWSMLFHTIPLFFDSLLHAAFFINDIMISLFKLIRLPDIIVADQLAEGYVLLIAVVYASFLMLKKSLLHFYTAIAVTLLLVTGLTILQPRAEGVTFIDVGQGDSSLVESQGQVMVTDTGGKADIPKEKWRERRKGSDAISFNVLALLHEKGYSRIDFLLLTHPDADHFGEAVHLMERMHVDNLILNTAAPGHEKYQSLLVLAHKKGTQVIDARTVEHFKVGHADVKLMNTEGTFSDENDSSIVSRVTLGRRYLLMGDLPIGKEELLKEKLCEEPADILKVGHHGSHTSTSDALLDCLKPKYAVISAGRNNRFGHPHVEVVERLATSHIQVFNTQVEGRIEFSDEIRTAKRP</sequence>
<evidence type="ECO:0000259" key="7">
    <source>
        <dbReference type="SMART" id="SM00849"/>
    </source>
</evidence>
<dbReference type="InterPro" id="IPR035681">
    <property type="entry name" value="ComA-like_MBL"/>
</dbReference>
<evidence type="ECO:0000313" key="9">
    <source>
        <dbReference type="Proteomes" id="UP000295280"/>
    </source>
</evidence>
<feature type="transmembrane region" description="Helical" evidence="6">
    <location>
        <begin position="445"/>
        <end position="462"/>
    </location>
</feature>
<evidence type="ECO:0000256" key="5">
    <source>
        <dbReference type="ARBA" id="ARBA00023136"/>
    </source>
</evidence>
<gene>
    <name evidence="8" type="ORF">ERX40_04290</name>
</gene>
<dbReference type="PANTHER" id="PTHR30619:SF7">
    <property type="entry name" value="BETA-LACTAMASE DOMAIN PROTEIN"/>
    <property type="match status" value="1"/>
</dbReference>
<dbReference type="PANTHER" id="PTHR30619">
    <property type="entry name" value="DNA INTERNALIZATION/COMPETENCE PROTEIN COMEC/REC2"/>
    <property type="match status" value="1"/>
</dbReference>